<accession>A0A6N8EDV4</accession>
<gene>
    <name evidence="1" type="ORF">GJ668_11950</name>
</gene>
<sequence length="70" mass="7829">MDVRHLDDSSLEARLEALCAKGCRQVRRDIVALESGVELPEAQGLTSDERNRLLAELKQIMAVYGDTCRL</sequence>
<evidence type="ECO:0000313" key="1">
    <source>
        <dbReference type="EMBL" id="MTW21801.1"/>
    </source>
</evidence>
<organism evidence="1 2">
    <name type="scientific">Allochromatium palmeri</name>
    <dbReference type="NCBI Taxonomy" id="231048"/>
    <lineage>
        <taxon>Bacteria</taxon>
        <taxon>Pseudomonadati</taxon>
        <taxon>Pseudomonadota</taxon>
        <taxon>Gammaproteobacteria</taxon>
        <taxon>Chromatiales</taxon>
        <taxon>Chromatiaceae</taxon>
        <taxon>Allochromatium</taxon>
    </lineage>
</organism>
<evidence type="ECO:0000313" key="2">
    <source>
        <dbReference type="Proteomes" id="UP000434044"/>
    </source>
</evidence>
<dbReference type="Proteomes" id="UP000434044">
    <property type="component" value="Unassembled WGS sequence"/>
</dbReference>
<dbReference type="AlphaFoldDB" id="A0A6N8EDV4"/>
<keyword evidence="2" id="KW-1185">Reference proteome</keyword>
<proteinExistence type="predicted"/>
<protein>
    <submittedName>
        <fullName evidence="1">Uncharacterized protein</fullName>
    </submittedName>
</protein>
<comment type="caution">
    <text evidence="1">The sequence shown here is derived from an EMBL/GenBank/DDBJ whole genome shotgun (WGS) entry which is preliminary data.</text>
</comment>
<reference evidence="1 2" key="1">
    <citation type="submission" date="2019-11" db="EMBL/GenBank/DDBJ databases">
        <title>Whole-genome sequence of the anaerobic purple sulfur bacterium Allochromatium palmeri DSM 15591.</title>
        <authorList>
            <person name="Kyndt J.A."/>
            <person name="Meyer T.E."/>
        </authorList>
    </citation>
    <scope>NUCLEOTIDE SEQUENCE [LARGE SCALE GENOMIC DNA]</scope>
    <source>
        <strain evidence="1 2">DSM 15591</strain>
    </source>
</reference>
<dbReference type="EMBL" id="WNKT01000025">
    <property type="protein sequence ID" value="MTW21801.1"/>
    <property type="molecule type" value="Genomic_DNA"/>
</dbReference>
<name>A0A6N8EDV4_9GAMM</name>